<keyword evidence="14" id="KW-0443">Lipid metabolism</keyword>
<keyword evidence="21" id="KW-1185">Reference proteome</keyword>
<dbReference type="STRING" id="767434.Fraau_0718"/>
<evidence type="ECO:0000256" key="2">
    <source>
        <dbReference type="ARBA" id="ARBA00004651"/>
    </source>
</evidence>
<evidence type="ECO:0000256" key="18">
    <source>
        <dbReference type="RuleBase" id="RU003938"/>
    </source>
</evidence>
<evidence type="ECO:0000256" key="15">
    <source>
        <dbReference type="ARBA" id="ARBA00023136"/>
    </source>
</evidence>
<dbReference type="RefSeq" id="WP_014402197.1">
    <property type="nucleotide sequence ID" value="NC_017033.1"/>
</dbReference>
<dbReference type="PANTHER" id="PTHR46382">
    <property type="entry name" value="PHOSPHATIDATE CYTIDYLYLTRANSFERASE"/>
    <property type="match status" value="1"/>
</dbReference>
<comment type="catalytic activity">
    <reaction evidence="1 18">
        <text>a 1,2-diacyl-sn-glycero-3-phosphate + CTP + H(+) = a CDP-1,2-diacyl-sn-glycerol + diphosphate</text>
        <dbReference type="Rhea" id="RHEA:16229"/>
        <dbReference type="ChEBI" id="CHEBI:15378"/>
        <dbReference type="ChEBI" id="CHEBI:33019"/>
        <dbReference type="ChEBI" id="CHEBI:37563"/>
        <dbReference type="ChEBI" id="CHEBI:58332"/>
        <dbReference type="ChEBI" id="CHEBI:58608"/>
        <dbReference type="EC" id="2.7.7.41"/>
    </reaction>
</comment>
<feature type="transmembrane region" description="Helical" evidence="19">
    <location>
        <begin position="140"/>
        <end position="158"/>
    </location>
</feature>
<evidence type="ECO:0000313" key="20">
    <source>
        <dbReference type="EMBL" id="AFC85191.1"/>
    </source>
</evidence>
<dbReference type="OrthoDB" id="9799199at2"/>
<evidence type="ECO:0000256" key="1">
    <source>
        <dbReference type="ARBA" id="ARBA00001698"/>
    </source>
</evidence>
<evidence type="ECO:0000256" key="5">
    <source>
        <dbReference type="ARBA" id="ARBA00010185"/>
    </source>
</evidence>
<accession>H8KZ87</accession>
<comment type="pathway">
    <text evidence="3 18">Phospholipid metabolism; CDP-diacylglycerol biosynthesis; CDP-diacylglycerol from sn-glycerol 3-phosphate: step 3/3.</text>
</comment>
<evidence type="ECO:0000256" key="10">
    <source>
        <dbReference type="ARBA" id="ARBA00022679"/>
    </source>
</evidence>
<keyword evidence="15 19" id="KW-0472">Membrane</keyword>
<proteinExistence type="inferred from homology"/>
<evidence type="ECO:0000313" key="21">
    <source>
        <dbReference type="Proteomes" id="UP000005234"/>
    </source>
</evidence>
<keyword evidence="11 18" id="KW-0812">Transmembrane</keyword>
<dbReference type="EMBL" id="CP003350">
    <property type="protein sequence ID" value="AFC85191.1"/>
    <property type="molecule type" value="Genomic_DNA"/>
</dbReference>
<feature type="transmembrane region" description="Helical" evidence="19">
    <location>
        <begin position="114"/>
        <end position="134"/>
    </location>
</feature>
<evidence type="ECO:0000256" key="16">
    <source>
        <dbReference type="ARBA" id="ARBA00023209"/>
    </source>
</evidence>
<evidence type="ECO:0000256" key="6">
    <source>
        <dbReference type="ARBA" id="ARBA00012487"/>
    </source>
</evidence>
<feature type="transmembrane region" description="Helical" evidence="19">
    <location>
        <begin position="78"/>
        <end position="102"/>
    </location>
</feature>
<dbReference type="KEGG" id="fau:Fraau_0718"/>
<keyword evidence="13 19" id="KW-1133">Transmembrane helix</keyword>
<evidence type="ECO:0000256" key="7">
    <source>
        <dbReference type="ARBA" id="ARBA00019373"/>
    </source>
</evidence>
<keyword evidence="12 18" id="KW-0548">Nucleotidyltransferase</keyword>
<dbReference type="UniPathway" id="UPA00557">
    <property type="reaction ID" value="UER00614"/>
</dbReference>
<reference evidence="20" key="1">
    <citation type="submission" date="2012-02" db="EMBL/GenBank/DDBJ databases">
        <title>The complete genome of Frateuria aurantia DSM 6220.</title>
        <authorList>
            <consortium name="US DOE Joint Genome Institute (JGI-PGF)"/>
            <person name="Lucas S."/>
            <person name="Copeland A."/>
            <person name="Lapidus A."/>
            <person name="Glavina del Rio T."/>
            <person name="Dalin E."/>
            <person name="Tice H."/>
            <person name="Bruce D."/>
            <person name="Goodwin L."/>
            <person name="Pitluck S."/>
            <person name="Peters L."/>
            <person name="Ovchinnikova G."/>
            <person name="Teshima H."/>
            <person name="Kyrpides N."/>
            <person name="Mavromatis K."/>
            <person name="Ivanova N."/>
            <person name="Brettin T."/>
            <person name="Detter J.C."/>
            <person name="Han C."/>
            <person name="Larimer F."/>
            <person name="Land M."/>
            <person name="Hauser L."/>
            <person name="Markowitz V."/>
            <person name="Cheng J.-F."/>
            <person name="Hugenholtz P."/>
            <person name="Woyke T."/>
            <person name="Wu D."/>
            <person name="Brambilla E."/>
            <person name="Klenk H.-P."/>
            <person name="Eisen J.A."/>
        </authorList>
    </citation>
    <scope>NUCLEOTIDE SEQUENCE</scope>
    <source>
        <strain evidence="20">DSM 6220</strain>
    </source>
</reference>
<keyword evidence="9" id="KW-0444">Lipid biosynthesis</keyword>
<dbReference type="PROSITE" id="PS01315">
    <property type="entry name" value="CDS"/>
    <property type="match status" value="1"/>
</dbReference>
<feature type="transmembrane region" description="Helical" evidence="19">
    <location>
        <begin position="179"/>
        <end position="199"/>
    </location>
</feature>
<evidence type="ECO:0000256" key="14">
    <source>
        <dbReference type="ARBA" id="ARBA00023098"/>
    </source>
</evidence>
<evidence type="ECO:0000256" key="17">
    <source>
        <dbReference type="ARBA" id="ARBA00023264"/>
    </source>
</evidence>
<feature type="transmembrane region" description="Helical" evidence="19">
    <location>
        <begin position="205"/>
        <end position="226"/>
    </location>
</feature>
<dbReference type="Pfam" id="PF01148">
    <property type="entry name" value="CTP_transf_1"/>
    <property type="match status" value="1"/>
</dbReference>
<keyword evidence="8" id="KW-1003">Cell membrane</keyword>
<name>H8KZ87_FRAAD</name>
<keyword evidence="16" id="KW-0594">Phospholipid biosynthesis</keyword>
<dbReference type="EC" id="2.7.7.41" evidence="6 18"/>
<keyword evidence="17" id="KW-1208">Phospholipid metabolism</keyword>
<comment type="similarity">
    <text evidence="5 18">Belongs to the CDS family.</text>
</comment>
<evidence type="ECO:0000256" key="19">
    <source>
        <dbReference type="SAM" id="Phobius"/>
    </source>
</evidence>
<organism evidence="20 21">
    <name type="scientific">Frateuria aurantia (strain ATCC 33424 / DSM 6220 / KCTC 2777 / LMG 1558 / NBRC 3245 / NCIMB 13370)</name>
    <name type="common">Acetobacter aurantius</name>
    <dbReference type="NCBI Taxonomy" id="767434"/>
    <lineage>
        <taxon>Bacteria</taxon>
        <taxon>Pseudomonadati</taxon>
        <taxon>Pseudomonadota</taxon>
        <taxon>Gammaproteobacteria</taxon>
        <taxon>Lysobacterales</taxon>
        <taxon>Rhodanobacteraceae</taxon>
        <taxon>Frateuria</taxon>
    </lineage>
</organism>
<evidence type="ECO:0000256" key="12">
    <source>
        <dbReference type="ARBA" id="ARBA00022695"/>
    </source>
</evidence>
<dbReference type="GO" id="GO:0016024">
    <property type="term" value="P:CDP-diacylglycerol biosynthetic process"/>
    <property type="evidence" value="ECO:0007669"/>
    <property type="project" value="UniProtKB-UniPathway"/>
</dbReference>
<evidence type="ECO:0000256" key="8">
    <source>
        <dbReference type="ARBA" id="ARBA00022475"/>
    </source>
</evidence>
<dbReference type="HOGENOM" id="CLU_037294_1_2_6"/>
<feature type="transmembrane region" description="Helical" evidence="19">
    <location>
        <begin position="56"/>
        <end position="72"/>
    </location>
</feature>
<dbReference type="AlphaFoldDB" id="H8KZ87"/>
<dbReference type="InterPro" id="IPR000374">
    <property type="entry name" value="PC_trans"/>
</dbReference>
<evidence type="ECO:0000256" key="4">
    <source>
        <dbReference type="ARBA" id="ARBA00005189"/>
    </source>
</evidence>
<dbReference type="PANTHER" id="PTHR46382:SF1">
    <property type="entry name" value="PHOSPHATIDATE CYTIDYLYLTRANSFERASE"/>
    <property type="match status" value="1"/>
</dbReference>
<evidence type="ECO:0000256" key="3">
    <source>
        <dbReference type="ARBA" id="ARBA00005119"/>
    </source>
</evidence>
<comment type="pathway">
    <text evidence="4">Lipid metabolism.</text>
</comment>
<gene>
    <name evidence="20" type="ordered locus">Fraau_0718</name>
</gene>
<sequence>MLAKRVLTALLVAPLAILMILGLPTPWFALPIGIIFLSAAWEWARIAGLQNRPARIALLLVSALAYVVLWQLRAGPWWPPVIALGVAWWAVACVWLNQLTFAASPTPAHRNMKLVAGALVLFPAWVAGMSIHGSSPHGPAWTLLAMLLVWGADTGAYFSGRFFGKRKLAPQISPGKTWAGAYGAGVAGILIGLGGGLLLDVHGPRLAGLVLLSVLTVAASIVGDLVESLMKRQGQVKDSGNLFPGHGGMLDRMDSVFAALPVFAAGKLLLGL</sequence>
<dbReference type="GO" id="GO:0005886">
    <property type="term" value="C:plasma membrane"/>
    <property type="evidence" value="ECO:0007669"/>
    <property type="project" value="UniProtKB-SubCell"/>
</dbReference>
<dbReference type="GO" id="GO:0004605">
    <property type="term" value="F:phosphatidate cytidylyltransferase activity"/>
    <property type="evidence" value="ECO:0007669"/>
    <property type="project" value="UniProtKB-EC"/>
</dbReference>
<evidence type="ECO:0000256" key="13">
    <source>
        <dbReference type="ARBA" id="ARBA00022989"/>
    </source>
</evidence>
<evidence type="ECO:0000256" key="11">
    <source>
        <dbReference type="ARBA" id="ARBA00022692"/>
    </source>
</evidence>
<protein>
    <recommendedName>
        <fullName evidence="7 18">Phosphatidate cytidylyltransferase</fullName>
        <ecNumber evidence="6 18">2.7.7.41</ecNumber>
    </recommendedName>
</protein>
<dbReference type="eggNOG" id="COG0575">
    <property type="taxonomic scope" value="Bacteria"/>
</dbReference>
<keyword evidence="10 18" id="KW-0808">Transferase</keyword>
<comment type="subcellular location">
    <subcellularLocation>
        <location evidence="2">Cell membrane</location>
        <topology evidence="2">Multi-pass membrane protein</topology>
    </subcellularLocation>
</comment>
<evidence type="ECO:0000256" key="9">
    <source>
        <dbReference type="ARBA" id="ARBA00022516"/>
    </source>
</evidence>
<dbReference type="Proteomes" id="UP000005234">
    <property type="component" value="Chromosome"/>
</dbReference>